<proteinExistence type="inferred from homology"/>
<protein>
    <submittedName>
        <fullName evidence="6">DNA-binding transcriptional LysR family regulator</fullName>
    </submittedName>
</protein>
<dbReference type="PRINTS" id="PR00039">
    <property type="entry name" value="HTHLYSR"/>
</dbReference>
<evidence type="ECO:0000256" key="3">
    <source>
        <dbReference type="ARBA" id="ARBA00023125"/>
    </source>
</evidence>
<dbReference type="PROSITE" id="PS50931">
    <property type="entry name" value="HTH_LYSR"/>
    <property type="match status" value="1"/>
</dbReference>
<evidence type="ECO:0000256" key="1">
    <source>
        <dbReference type="ARBA" id="ARBA00009437"/>
    </source>
</evidence>
<evidence type="ECO:0000256" key="2">
    <source>
        <dbReference type="ARBA" id="ARBA00023015"/>
    </source>
</evidence>
<comment type="similarity">
    <text evidence="1">Belongs to the LysR transcriptional regulatory family.</text>
</comment>
<name>A0A2T1A753_9ACTN</name>
<evidence type="ECO:0000313" key="7">
    <source>
        <dbReference type="Proteomes" id="UP000237752"/>
    </source>
</evidence>
<gene>
    <name evidence="6" type="ORF">CLV47_101546</name>
</gene>
<keyword evidence="2" id="KW-0805">Transcription regulation</keyword>
<evidence type="ECO:0000259" key="5">
    <source>
        <dbReference type="PROSITE" id="PS50931"/>
    </source>
</evidence>
<dbReference type="GO" id="GO:0003700">
    <property type="term" value="F:DNA-binding transcription factor activity"/>
    <property type="evidence" value="ECO:0007669"/>
    <property type="project" value="InterPro"/>
</dbReference>
<dbReference type="GO" id="GO:0032993">
    <property type="term" value="C:protein-DNA complex"/>
    <property type="evidence" value="ECO:0007669"/>
    <property type="project" value="TreeGrafter"/>
</dbReference>
<dbReference type="GO" id="GO:0003677">
    <property type="term" value="F:DNA binding"/>
    <property type="evidence" value="ECO:0007669"/>
    <property type="project" value="UniProtKB-KW"/>
</dbReference>
<dbReference type="Gene3D" id="1.10.10.10">
    <property type="entry name" value="Winged helix-like DNA-binding domain superfamily/Winged helix DNA-binding domain"/>
    <property type="match status" value="1"/>
</dbReference>
<keyword evidence="4" id="KW-0804">Transcription</keyword>
<dbReference type="Pfam" id="PF03466">
    <property type="entry name" value="LysR_substrate"/>
    <property type="match status" value="1"/>
</dbReference>
<dbReference type="PANTHER" id="PTHR30346">
    <property type="entry name" value="TRANSCRIPTIONAL DUAL REGULATOR HCAR-RELATED"/>
    <property type="match status" value="1"/>
</dbReference>
<dbReference type="Gene3D" id="3.40.190.10">
    <property type="entry name" value="Periplasmic binding protein-like II"/>
    <property type="match status" value="2"/>
</dbReference>
<dbReference type="InterPro" id="IPR036388">
    <property type="entry name" value="WH-like_DNA-bd_sf"/>
</dbReference>
<dbReference type="CDD" id="cd08414">
    <property type="entry name" value="PBP2_LTTR_aromatics_like"/>
    <property type="match status" value="1"/>
</dbReference>
<evidence type="ECO:0000256" key="4">
    <source>
        <dbReference type="ARBA" id="ARBA00023163"/>
    </source>
</evidence>
<dbReference type="InterPro" id="IPR000847">
    <property type="entry name" value="LysR_HTH_N"/>
</dbReference>
<sequence length="296" mass="32280">MEFRHLVSFVMLADELHFGRAAKRLHVAQPSLTAQMQKLERFLGVQLLVRNAHEVKLTAAGMELKQQAETILAQVDRAVRLTKDAADGKSGSVAVGYNYLAGRKVLPDLLSRMNADLPDVSVSLWERRTGPQIAAVRAGSLDLAMTYGYPQAPEMQYRRLVSDIPIVGVIGHRHPWAARDEVSFAELAGQQCVLFARDQSPQMYDAIFAAARVHKIVLDVARTADDPGGTAQLVATLPMVGFASGPRADSYTAHGPSDPIAVRLVDPTPTLDLYAVWRKDNGNPALAALVDRLPEV</sequence>
<dbReference type="RefSeq" id="WP_106347434.1">
    <property type="nucleotide sequence ID" value="NZ_PVUE01000001.1"/>
</dbReference>
<dbReference type="InterPro" id="IPR005119">
    <property type="entry name" value="LysR_subst-bd"/>
</dbReference>
<comment type="caution">
    <text evidence="6">The sequence shown here is derived from an EMBL/GenBank/DDBJ whole genome shotgun (WGS) entry which is preliminary data.</text>
</comment>
<evidence type="ECO:0000313" key="6">
    <source>
        <dbReference type="EMBL" id="PRZ44420.1"/>
    </source>
</evidence>
<dbReference type="EMBL" id="PVUE01000001">
    <property type="protein sequence ID" value="PRZ44420.1"/>
    <property type="molecule type" value="Genomic_DNA"/>
</dbReference>
<keyword evidence="7" id="KW-1185">Reference proteome</keyword>
<accession>A0A2T1A753</accession>
<dbReference type="Pfam" id="PF00126">
    <property type="entry name" value="HTH_1"/>
    <property type="match status" value="1"/>
</dbReference>
<keyword evidence="3 6" id="KW-0238">DNA-binding</keyword>
<dbReference type="SUPFAM" id="SSF46785">
    <property type="entry name" value="Winged helix' DNA-binding domain"/>
    <property type="match status" value="1"/>
</dbReference>
<dbReference type="Proteomes" id="UP000237752">
    <property type="component" value="Unassembled WGS sequence"/>
</dbReference>
<dbReference type="FunFam" id="1.10.10.10:FF:000001">
    <property type="entry name" value="LysR family transcriptional regulator"/>
    <property type="match status" value="1"/>
</dbReference>
<dbReference type="SUPFAM" id="SSF53850">
    <property type="entry name" value="Periplasmic binding protein-like II"/>
    <property type="match status" value="1"/>
</dbReference>
<dbReference type="InterPro" id="IPR036390">
    <property type="entry name" value="WH_DNA-bd_sf"/>
</dbReference>
<dbReference type="AlphaFoldDB" id="A0A2T1A753"/>
<dbReference type="PANTHER" id="PTHR30346:SF0">
    <property type="entry name" value="HCA OPERON TRANSCRIPTIONAL ACTIVATOR HCAR"/>
    <property type="match status" value="1"/>
</dbReference>
<organism evidence="6 7">
    <name type="scientific">Antricoccus suffuscus</name>
    <dbReference type="NCBI Taxonomy" id="1629062"/>
    <lineage>
        <taxon>Bacteria</taxon>
        <taxon>Bacillati</taxon>
        <taxon>Actinomycetota</taxon>
        <taxon>Actinomycetes</taxon>
        <taxon>Geodermatophilales</taxon>
        <taxon>Antricoccaceae</taxon>
        <taxon>Antricoccus</taxon>
    </lineage>
</organism>
<feature type="domain" description="HTH lysR-type" evidence="5">
    <location>
        <begin position="1"/>
        <end position="58"/>
    </location>
</feature>
<reference evidence="6 7" key="1">
    <citation type="submission" date="2018-03" db="EMBL/GenBank/DDBJ databases">
        <title>Genomic Encyclopedia of Archaeal and Bacterial Type Strains, Phase II (KMG-II): from individual species to whole genera.</title>
        <authorList>
            <person name="Goeker M."/>
        </authorList>
    </citation>
    <scope>NUCLEOTIDE SEQUENCE [LARGE SCALE GENOMIC DNA]</scope>
    <source>
        <strain evidence="6 7">DSM 100065</strain>
    </source>
</reference>
<dbReference type="OrthoDB" id="3176554at2"/>